<name>A0ABQ9J5W2_9CUCU</name>
<evidence type="ECO:0000313" key="2">
    <source>
        <dbReference type="Proteomes" id="UP001162164"/>
    </source>
</evidence>
<sequence length="73" mass="8427">MQLSDCSSEMMHSSLYIGTREVIFRQAGKLPEIMGSYTLVKPNDTNRFNVRKTQAADCENWLKKKERMAQVTI</sequence>
<evidence type="ECO:0000313" key="1">
    <source>
        <dbReference type="EMBL" id="KAJ8973521.1"/>
    </source>
</evidence>
<organism evidence="1 2">
    <name type="scientific">Molorchus minor</name>
    <dbReference type="NCBI Taxonomy" id="1323400"/>
    <lineage>
        <taxon>Eukaryota</taxon>
        <taxon>Metazoa</taxon>
        <taxon>Ecdysozoa</taxon>
        <taxon>Arthropoda</taxon>
        <taxon>Hexapoda</taxon>
        <taxon>Insecta</taxon>
        <taxon>Pterygota</taxon>
        <taxon>Neoptera</taxon>
        <taxon>Endopterygota</taxon>
        <taxon>Coleoptera</taxon>
        <taxon>Polyphaga</taxon>
        <taxon>Cucujiformia</taxon>
        <taxon>Chrysomeloidea</taxon>
        <taxon>Cerambycidae</taxon>
        <taxon>Lamiinae</taxon>
        <taxon>Monochamini</taxon>
        <taxon>Molorchus</taxon>
    </lineage>
</organism>
<dbReference type="Proteomes" id="UP001162164">
    <property type="component" value="Unassembled WGS sequence"/>
</dbReference>
<dbReference type="EMBL" id="JAPWTJ010001156">
    <property type="protein sequence ID" value="KAJ8973521.1"/>
    <property type="molecule type" value="Genomic_DNA"/>
</dbReference>
<reference evidence="1" key="1">
    <citation type="journal article" date="2023" name="Insect Mol. Biol.">
        <title>Genome sequencing provides insights into the evolution of gene families encoding plant cell wall-degrading enzymes in longhorned beetles.</title>
        <authorList>
            <person name="Shin N.R."/>
            <person name="Okamura Y."/>
            <person name="Kirsch R."/>
            <person name="Pauchet Y."/>
        </authorList>
    </citation>
    <scope>NUCLEOTIDE SEQUENCE</scope>
    <source>
        <strain evidence="1">MMC_N1</strain>
    </source>
</reference>
<protein>
    <submittedName>
        <fullName evidence="1">Uncharacterized protein</fullName>
    </submittedName>
</protein>
<proteinExistence type="predicted"/>
<gene>
    <name evidence="1" type="ORF">NQ317_014246</name>
</gene>
<keyword evidence="2" id="KW-1185">Reference proteome</keyword>
<accession>A0ABQ9J5W2</accession>
<comment type="caution">
    <text evidence="1">The sequence shown here is derived from an EMBL/GenBank/DDBJ whole genome shotgun (WGS) entry which is preliminary data.</text>
</comment>